<sequence length="89" mass="10050">MAQAMVSLEYMKDILDGKKTSYGSYNFYLKPQLTKRLVLYALHAVRVSRTNLFYRGHIIIGLRRLLIGRDGRPVPDAGARTVHGTAQLS</sequence>
<accession>G9JMA4</accession>
<dbReference type="GeneID" id="3416448"/>
<gene>
    <name evidence="1" type="ORF">JM96</name>
</gene>
<dbReference type="KEGG" id="vg:3416448"/>
<evidence type="ECO:0000313" key="4">
    <source>
        <dbReference type="Proteomes" id="UP000133219"/>
    </source>
</evidence>
<evidence type="ECO:0000313" key="1">
    <source>
        <dbReference type="EMBL" id="AEW87621.1"/>
    </source>
</evidence>
<proteinExistence type="predicted"/>
<dbReference type="EMBL" id="JN885136">
    <property type="protein sequence ID" value="AEW87621.1"/>
    <property type="molecule type" value="Genomic_DNA"/>
</dbReference>
<protein>
    <submittedName>
        <fullName evidence="1">JM96</fullName>
    </submittedName>
</protein>
<evidence type="ECO:0000313" key="3">
    <source>
        <dbReference type="Proteomes" id="UP000124292"/>
    </source>
</evidence>
<organism evidence="1 4">
    <name type="scientific">Macaca fuscata rhadinovirus</name>
    <dbReference type="NCBI Taxonomy" id="272551"/>
    <lineage>
        <taxon>Viruses</taxon>
        <taxon>Duplodnaviria</taxon>
        <taxon>Heunggongvirae</taxon>
        <taxon>Peploviricota</taxon>
        <taxon>Herviviricetes</taxon>
        <taxon>Herpesvirales</taxon>
        <taxon>Orthoherpesviridae</taxon>
        <taxon>Gammaherpesvirinae</taxon>
        <taxon>Rhadinovirus</taxon>
        <taxon>Rhadinovirus macacinegamma11</taxon>
        <taxon>macacine gammaherpesvirus 11</taxon>
    </lineage>
</organism>
<dbReference type="Proteomes" id="UP000133219">
    <property type="component" value="Segment"/>
</dbReference>
<evidence type="ECO:0000313" key="2">
    <source>
        <dbReference type="EMBL" id="AEW87791.1"/>
    </source>
</evidence>
<dbReference type="EMBL" id="JN885137">
    <property type="protein sequence ID" value="AEW87791.1"/>
    <property type="molecule type" value="Genomic_DNA"/>
</dbReference>
<name>G9JMA4_9GAMA</name>
<dbReference type="Proteomes" id="UP000124292">
    <property type="component" value="Genome"/>
</dbReference>
<reference evidence="3 4" key="1">
    <citation type="journal article" date="2013" name="J. Virol.">
        <title>Genomic characterization of Japanese macaque rhadinovirus, a novel herpesvirus isolated from a nonhuman primate with a spontaneous inflammatory demyelinating disease.</title>
        <authorList>
            <person name="Estep R.D."/>
            <person name="Hansen S.G."/>
            <person name="Rogers K.S."/>
            <person name="Axthelm M.K."/>
            <person name="Wong S.W."/>
        </authorList>
    </citation>
    <scope>NUCLEOTIDE SEQUENCE [LARGE SCALE GENOMIC DNA]</scope>
    <source>
        <strain evidence="2">12E2</strain>
        <strain evidence="1">3A1</strain>
    </source>
</reference>
<dbReference type="RefSeq" id="YP_238399.1">
    <property type="nucleotide sequence ID" value="NC_007016.1"/>
</dbReference>